<protein>
    <submittedName>
        <fullName evidence="1">Putative nucleotidyltransferase</fullName>
    </submittedName>
</protein>
<dbReference type="AlphaFoldDB" id="A0A080MK49"/>
<dbReference type="STRING" id="1453999.AW06_001169"/>
<evidence type="ECO:0000313" key="2">
    <source>
        <dbReference type="EMBL" id="QLH48848.1"/>
    </source>
</evidence>
<name>A0A080MK49_9PROT</name>
<dbReference type="Proteomes" id="UP000509684">
    <property type="component" value="Chromosome"/>
</dbReference>
<dbReference type="EMBL" id="CP058708">
    <property type="protein sequence ID" value="QLH48848.1"/>
    <property type="molecule type" value="Genomic_DNA"/>
</dbReference>
<dbReference type="EMBL" id="JDST02000019">
    <property type="protein sequence ID" value="KFB77649.1"/>
    <property type="molecule type" value="Genomic_DNA"/>
</dbReference>
<accession>A0A080MK49</accession>
<dbReference type="RefSeq" id="WP_046534900.1">
    <property type="nucleotide sequence ID" value="NZ_JDST02000019.1"/>
</dbReference>
<evidence type="ECO:0000313" key="1">
    <source>
        <dbReference type="EMBL" id="KFB77649.1"/>
    </source>
</evidence>
<evidence type="ECO:0000313" key="4">
    <source>
        <dbReference type="Proteomes" id="UP000509684"/>
    </source>
</evidence>
<proteinExistence type="predicted"/>
<dbReference type="GO" id="GO:0016740">
    <property type="term" value="F:transferase activity"/>
    <property type="evidence" value="ECO:0007669"/>
    <property type="project" value="UniProtKB-KW"/>
</dbReference>
<dbReference type="KEGG" id="acog:HWD57_02885"/>
<dbReference type="Proteomes" id="UP000021315">
    <property type="component" value="Unassembled WGS sequence"/>
</dbReference>
<reference evidence="2" key="3">
    <citation type="submission" date="2020-06" db="EMBL/GenBank/DDBJ databases">
        <authorList>
            <person name="Arumugam K."/>
            <person name="Besarab I."/>
            <person name="Haryono M."/>
            <person name="Bagci C."/>
            <person name="Beier S."/>
            <person name="Buchfink B."/>
            <person name="Gorska A."/>
            <person name="Qiu G."/>
            <person name="Huson D.H."/>
            <person name="Williams R.B."/>
        </authorList>
    </citation>
    <scope>NUCLEOTIDE SEQUENCE</scope>
    <source>
        <strain evidence="2">SSA1</strain>
    </source>
</reference>
<accession>A0A7D5NB13</accession>
<reference evidence="2 4" key="2">
    <citation type="journal article" date="2019" name="Microbiome">
        <title>Annotated bacterial chromosomes from frame-shift-corrected long-read metagenomic data.</title>
        <authorList>
            <person name="Arumugam K."/>
            <person name="Bagci C."/>
            <person name="Bessarab I."/>
            <person name="Beier S."/>
            <person name="Buchfink B."/>
            <person name="Gorska A."/>
            <person name="Qiu G."/>
            <person name="Huson D.H."/>
            <person name="Williams R.B.H."/>
        </authorList>
    </citation>
    <scope>NUCLEOTIDE SEQUENCE [LARGE SCALE GENOMIC DNA]</scope>
    <source>
        <strain evidence="2">SSA1</strain>
    </source>
</reference>
<evidence type="ECO:0000313" key="3">
    <source>
        <dbReference type="Proteomes" id="UP000021315"/>
    </source>
</evidence>
<keyword evidence="3" id="KW-1185">Reference proteome</keyword>
<keyword evidence="1" id="KW-0808">Transferase</keyword>
<organism evidence="1 3">
    <name type="scientific">Candidatus Accumulibacter cognatus</name>
    <dbReference type="NCBI Taxonomy" id="2954383"/>
    <lineage>
        <taxon>Bacteria</taxon>
        <taxon>Pseudomonadati</taxon>
        <taxon>Pseudomonadota</taxon>
        <taxon>Betaproteobacteria</taxon>
        <taxon>Candidatus Accumulibacter</taxon>
    </lineage>
</organism>
<sequence length="203" mass="23117">MSSDRQDRQRNSQQRSRVAAHAARLMAQDGISDLSLAKRKAARSLGLPESVGMPDDSEVEAELRIYQRLFQNQEQQARSLHLLRTAAWLMAILQRFNPYLTGSVLDGSAGRYAEIDIQLFPDSAKDVEIFLLNEGMAFRHSLPRTDRAEAVLTILGHDEVVNLVIYPRDEERVCFRTRDGRIRERARLDAVNRLLAANCMPDR</sequence>
<reference evidence="1 3" key="1">
    <citation type="submission" date="2014-02" db="EMBL/GenBank/DDBJ databases">
        <title>Expanding our view of genomic diversity in Candidatus Accumulibacter clades.</title>
        <authorList>
            <person name="Skennerton C.T."/>
            <person name="Barr J.J."/>
            <person name="Slater F.R."/>
            <person name="Bond P.L."/>
            <person name="Tyson G.W."/>
        </authorList>
    </citation>
    <scope>NUCLEOTIDE SEQUENCE [LARGE SCALE GENOMIC DNA]</scope>
    <source>
        <strain evidence="3">SK-02</strain>
    </source>
</reference>
<gene>
    <name evidence="1" type="ORF">AW06_001169</name>
    <name evidence="2" type="ORF">HWD57_02885</name>
</gene>